<reference evidence="1" key="1">
    <citation type="submission" date="2023-08" db="EMBL/GenBank/DDBJ databases">
        <authorList>
            <person name="Messyasz A."/>
            <person name="Mannisto M.K."/>
            <person name="Kerkhof L.J."/>
            <person name="Haggblom M."/>
        </authorList>
    </citation>
    <scope>NUCLEOTIDE SEQUENCE</scope>
    <source>
        <strain evidence="1">X5P6</strain>
    </source>
</reference>
<dbReference type="RefSeq" id="WP_353063669.1">
    <property type="nucleotide sequence ID" value="NZ_CP132942.1"/>
</dbReference>
<gene>
    <name evidence="1" type="ORF">RBB77_20785</name>
</gene>
<evidence type="ECO:0008006" key="2">
    <source>
        <dbReference type="Google" id="ProtNLM"/>
    </source>
</evidence>
<organism evidence="1">
    <name type="scientific">Tunturiibacter psychrotolerans</name>
    <dbReference type="NCBI Taxonomy" id="3069686"/>
    <lineage>
        <taxon>Bacteria</taxon>
        <taxon>Pseudomonadati</taxon>
        <taxon>Acidobacteriota</taxon>
        <taxon>Terriglobia</taxon>
        <taxon>Terriglobales</taxon>
        <taxon>Acidobacteriaceae</taxon>
        <taxon>Tunturiibacter</taxon>
    </lineage>
</organism>
<dbReference type="AlphaFoldDB" id="A0AAU7ZPG6"/>
<name>A0AAU7ZPG6_9BACT</name>
<sequence length="220" mass="23534">MFFTAADDTSNNVRGADANLPVNLTAGGLSLILVQSLLLVQHRDLQLPLIMNCKKILLPLILLTALTPSLNAQAKLAIYGTVGGEKTEVANEGWTTAGTFGLYYGIFKAGPIAISVDARGDLSDNINSGLFGPRVALHLPLFPLKPYVEILGGFSSYSSTNNGAKDTTSANYRWVGGVDTTILPHLDWRIADYSYSPAGISQQGVTRHPQSLTTGLVIRF</sequence>
<proteinExistence type="predicted"/>
<dbReference type="EMBL" id="CP132942">
    <property type="protein sequence ID" value="XCB32832.1"/>
    <property type="molecule type" value="Genomic_DNA"/>
</dbReference>
<dbReference type="KEGG" id="tpsc:RBB77_20785"/>
<accession>A0AAU7ZPG6</accession>
<evidence type="ECO:0000313" key="1">
    <source>
        <dbReference type="EMBL" id="XCB32832.1"/>
    </source>
</evidence>
<reference evidence="1" key="2">
    <citation type="journal article" date="2024" name="Environ. Microbiol.">
        <title>Genome analysis and description of Tunturibacter gen. nov. expands the diversity of Terriglobia in tundra soils.</title>
        <authorList>
            <person name="Messyasz A."/>
            <person name="Mannisto M.K."/>
            <person name="Kerkhof L.J."/>
            <person name="Haggblom M.M."/>
        </authorList>
    </citation>
    <scope>NUCLEOTIDE SEQUENCE</scope>
    <source>
        <strain evidence="1">X5P6</strain>
    </source>
</reference>
<protein>
    <recommendedName>
        <fullName evidence="2">Outer membrane protein beta-barrel domain-containing protein</fullName>
    </recommendedName>
</protein>